<dbReference type="AlphaFoldDB" id="A0A9N8WCX9"/>
<reference evidence="1" key="1">
    <citation type="submission" date="2021-06" db="EMBL/GenBank/DDBJ databases">
        <authorList>
            <person name="Kallberg Y."/>
            <person name="Tangrot J."/>
            <person name="Rosling A."/>
        </authorList>
    </citation>
    <scope>NUCLEOTIDE SEQUENCE</scope>
    <source>
        <strain evidence="1">FL966</strain>
    </source>
</reference>
<evidence type="ECO:0000313" key="1">
    <source>
        <dbReference type="EMBL" id="CAG8479121.1"/>
    </source>
</evidence>
<comment type="caution">
    <text evidence="1">The sequence shown here is derived from an EMBL/GenBank/DDBJ whole genome shotgun (WGS) entry which is preliminary data.</text>
</comment>
<keyword evidence="2" id="KW-1185">Reference proteome</keyword>
<organism evidence="1 2">
    <name type="scientific">Cetraspora pellucida</name>
    <dbReference type="NCBI Taxonomy" id="1433469"/>
    <lineage>
        <taxon>Eukaryota</taxon>
        <taxon>Fungi</taxon>
        <taxon>Fungi incertae sedis</taxon>
        <taxon>Mucoromycota</taxon>
        <taxon>Glomeromycotina</taxon>
        <taxon>Glomeromycetes</taxon>
        <taxon>Diversisporales</taxon>
        <taxon>Gigasporaceae</taxon>
        <taxon>Cetraspora</taxon>
    </lineage>
</organism>
<name>A0A9N8WCX9_9GLOM</name>
<feature type="non-terminal residue" evidence="1">
    <location>
        <position position="1"/>
    </location>
</feature>
<feature type="non-terminal residue" evidence="1">
    <location>
        <position position="56"/>
    </location>
</feature>
<accession>A0A9N8WCX9</accession>
<dbReference type="EMBL" id="CAJVQA010000524">
    <property type="protein sequence ID" value="CAG8479121.1"/>
    <property type="molecule type" value="Genomic_DNA"/>
</dbReference>
<evidence type="ECO:0000313" key="2">
    <source>
        <dbReference type="Proteomes" id="UP000789759"/>
    </source>
</evidence>
<protein>
    <submittedName>
        <fullName evidence="1">7320_t:CDS:1</fullName>
    </submittedName>
</protein>
<dbReference type="Proteomes" id="UP000789759">
    <property type="component" value="Unassembled WGS sequence"/>
</dbReference>
<gene>
    <name evidence="1" type="ORF">CPELLU_LOCUS1436</name>
</gene>
<proteinExistence type="predicted"/>
<sequence length="56" mass="6662">NEEIKSRLIEEKILKIIEGKNDENKKEEAEKSPIKQKKGTYTDAEYCINQTLRFLY</sequence>